<proteinExistence type="predicted"/>
<keyword evidence="1" id="KW-0614">Plasmid</keyword>
<reference evidence="1 2" key="1">
    <citation type="submission" date="2015-10" db="EMBL/GenBank/DDBJ databases">
        <title>Genomic differences between typical nodule nitrogen-fixing rhizobial strains and those coming from bean seeds.</title>
        <authorList>
            <person name="Peralta H."/>
            <person name="Aguilar-Vera A."/>
            <person name="Diaz R."/>
            <person name="Mora Y."/>
            <person name="Martinez-Batallar G."/>
            <person name="Salazar E."/>
            <person name="Vargas-Lagunas C."/>
            <person name="Encarnacion S."/>
            <person name="Girard L."/>
            <person name="Mora J."/>
        </authorList>
    </citation>
    <scope>NUCLEOTIDE SEQUENCE [LARGE SCALE GENOMIC DNA]</scope>
    <source>
        <strain evidence="1 2">CFNEI 73</strain>
        <plasmid evidence="1 2">C</plasmid>
    </source>
</reference>
<evidence type="ECO:0000313" key="2">
    <source>
        <dbReference type="Proteomes" id="UP000182306"/>
    </source>
</evidence>
<sequence>MQPAFYNFIRSGCAVVSTTGRGVGGAMITIRLSFHGASEAKLVVDSAAITEQIMALDGVSSVDIGSARPEITSAKTRETELRGTTSDGLFDAVLLVDGIGRRELEAAKPGVLDILQAFGWSPKTDDVAVYDMAYMLEPA</sequence>
<organism evidence="1 2">
    <name type="scientific">Sinorhizobium americanum</name>
    <dbReference type="NCBI Taxonomy" id="194963"/>
    <lineage>
        <taxon>Bacteria</taxon>
        <taxon>Pseudomonadati</taxon>
        <taxon>Pseudomonadota</taxon>
        <taxon>Alphaproteobacteria</taxon>
        <taxon>Hyphomicrobiales</taxon>
        <taxon>Rhizobiaceae</taxon>
        <taxon>Sinorhizobium/Ensifer group</taxon>
        <taxon>Sinorhizobium</taxon>
    </lineage>
</organism>
<evidence type="ECO:0000313" key="1">
    <source>
        <dbReference type="EMBL" id="APG95219.1"/>
    </source>
</evidence>
<geneLocation type="plasmid" evidence="1 2">
    <name>C</name>
</geneLocation>
<dbReference type="KEGG" id="same:SAMCFNEI73_pC1515"/>
<dbReference type="AlphaFoldDB" id="A0A1L3LYM5"/>
<accession>A0A1L3LYM5</accession>
<keyword evidence="2" id="KW-1185">Reference proteome</keyword>
<dbReference type="Proteomes" id="UP000182306">
    <property type="component" value="Plasmid C"/>
</dbReference>
<protein>
    <submittedName>
        <fullName evidence="1">Uncharacterized protein</fullName>
    </submittedName>
</protein>
<dbReference type="EMBL" id="CP013110">
    <property type="protein sequence ID" value="APG95219.1"/>
    <property type="molecule type" value="Genomic_DNA"/>
</dbReference>
<name>A0A1L3LYM5_9HYPH</name>
<gene>
    <name evidence="1" type="ORF">SAMCFNEI73_pC1515</name>
</gene>